<dbReference type="Proteomes" id="UP000295252">
    <property type="component" value="Chromosome VI"/>
</dbReference>
<sequence>MASVPCSDISNSVLCKSRAISLVGLSSFPLSEPKAGGLPYLSRDRVISQGILRRGTLPYIRRGLHGFVTKKVTTIPRSNISSNSSDGSGDDSSDQDKACLISPITSILPLRGNSILSVSCLIYL</sequence>
<reference evidence="2" key="1">
    <citation type="journal article" date="2014" name="Science">
        <title>The coffee genome provides insight into the convergent evolution of caffeine biosynthesis.</title>
        <authorList>
            <person name="Denoeud F."/>
            <person name="Carretero-Paulet L."/>
            <person name="Dereeper A."/>
            <person name="Droc G."/>
            <person name="Guyot R."/>
            <person name="Pietrella M."/>
            <person name="Zheng C."/>
            <person name="Alberti A."/>
            <person name="Anthony F."/>
            <person name="Aprea G."/>
            <person name="Aury J.M."/>
            <person name="Bento P."/>
            <person name="Bernard M."/>
            <person name="Bocs S."/>
            <person name="Campa C."/>
            <person name="Cenci A."/>
            <person name="Combes M.C."/>
            <person name="Crouzillat D."/>
            <person name="Da Silva C."/>
            <person name="Daddiego L."/>
            <person name="De Bellis F."/>
            <person name="Dussert S."/>
            <person name="Garsmeur O."/>
            <person name="Gayraud T."/>
            <person name="Guignon V."/>
            <person name="Jahn K."/>
            <person name="Jamilloux V."/>
            <person name="Joet T."/>
            <person name="Labadie K."/>
            <person name="Lan T."/>
            <person name="Leclercq J."/>
            <person name="Lepelley M."/>
            <person name="Leroy T."/>
            <person name="Li L.T."/>
            <person name="Librado P."/>
            <person name="Lopez L."/>
            <person name="Munoz A."/>
            <person name="Noel B."/>
            <person name="Pallavicini A."/>
            <person name="Perrotta G."/>
            <person name="Poncet V."/>
            <person name="Pot D."/>
            <person name="Priyono X."/>
            <person name="Rigoreau M."/>
            <person name="Rouard M."/>
            <person name="Rozas J."/>
            <person name="Tranchant-Dubreuil C."/>
            <person name="VanBuren R."/>
            <person name="Zhang Q."/>
            <person name="Andrade A.C."/>
            <person name="Argout X."/>
            <person name="Bertrand B."/>
            <person name="de Kochko A."/>
            <person name="Graziosi G."/>
            <person name="Henry R.J."/>
            <person name="Jayarama X."/>
            <person name="Ming R."/>
            <person name="Nagai C."/>
            <person name="Rounsley S."/>
            <person name="Sankoff D."/>
            <person name="Giuliano G."/>
            <person name="Albert V.A."/>
            <person name="Wincker P."/>
            <person name="Lashermes P."/>
        </authorList>
    </citation>
    <scope>NUCLEOTIDE SEQUENCE [LARGE SCALE GENOMIC DNA]</scope>
    <source>
        <strain evidence="2">cv. DH200-94</strain>
    </source>
</reference>
<evidence type="ECO:0000313" key="2">
    <source>
        <dbReference type="Proteomes" id="UP000295252"/>
    </source>
</evidence>
<organism evidence="1 2">
    <name type="scientific">Coffea canephora</name>
    <name type="common">Robusta coffee</name>
    <dbReference type="NCBI Taxonomy" id="49390"/>
    <lineage>
        <taxon>Eukaryota</taxon>
        <taxon>Viridiplantae</taxon>
        <taxon>Streptophyta</taxon>
        <taxon>Embryophyta</taxon>
        <taxon>Tracheophyta</taxon>
        <taxon>Spermatophyta</taxon>
        <taxon>Magnoliopsida</taxon>
        <taxon>eudicotyledons</taxon>
        <taxon>Gunneridae</taxon>
        <taxon>Pentapetalae</taxon>
        <taxon>asterids</taxon>
        <taxon>lamiids</taxon>
        <taxon>Gentianales</taxon>
        <taxon>Rubiaceae</taxon>
        <taxon>Ixoroideae</taxon>
        <taxon>Gardenieae complex</taxon>
        <taxon>Bertiereae - Coffeeae clade</taxon>
        <taxon>Coffeeae</taxon>
        <taxon>Coffea</taxon>
    </lineage>
</organism>
<gene>
    <name evidence="1" type="ORF">GSCOC_T00022393001</name>
</gene>
<dbReference type="InParanoid" id="A0A068TQ14"/>
<dbReference type="EMBL" id="HG739086">
    <property type="protein sequence ID" value="CDO98331.1"/>
    <property type="molecule type" value="Genomic_DNA"/>
</dbReference>
<proteinExistence type="predicted"/>
<dbReference type="Gramene" id="CDO98331">
    <property type="protein sequence ID" value="CDO98331"/>
    <property type="gene ID" value="GSCOC_T00022393001"/>
</dbReference>
<keyword evidence="2" id="KW-1185">Reference proteome</keyword>
<dbReference type="PhylomeDB" id="A0A068TQ14"/>
<evidence type="ECO:0000313" key="1">
    <source>
        <dbReference type="EMBL" id="CDO98331.1"/>
    </source>
</evidence>
<protein>
    <submittedName>
        <fullName evidence="1">Uncharacterized protein</fullName>
    </submittedName>
</protein>
<name>A0A068TQ14_COFCA</name>
<dbReference type="AlphaFoldDB" id="A0A068TQ14"/>
<accession>A0A068TQ14</accession>